<dbReference type="GO" id="GO:0016226">
    <property type="term" value="P:iron-sulfur cluster assembly"/>
    <property type="evidence" value="ECO:0007669"/>
    <property type="project" value="TreeGrafter"/>
</dbReference>
<keyword evidence="2" id="KW-0175">Coiled coil</keyword>
<dbReference type="GO" id="GO:0097361">
    <property type="term" value="C:cytosolic [4Fe-4S] assembly targeting complex"/>
    <property type="evidence" value="ECO:0007669"/>
    <property type="project" value="TreeGrafter"/>
</dbReference>
<evidence type="ECO:0000313" key="4">
    <source>
        <dbReference type="Proteomes" id="UP000692954"/>
    </source>
</evidence>
<dbReference type="InterPro" id="IPR001680">
    <property type="entry name" value="WD40_rpt"/>
</dbReference>
<dbReference type="PROSITE" id="PS50082">
    <property type="entry name" value="WD_REPEATS_2"/>
    <property type="match status" value="2"/>
</dbReference>
<name>A0A8S1LPG6_9CILI</name>
<evidence type="ECO:0000256" key="2">
    <source>
        <dbReference type="SAM" id="Coils"/>
    </source>
</evidence>
<feature type="coiled-coil region" evidence="2">
    <location>
        <begin position="35"/>
        <end position="66"/>
    </location>
</feature>
<comment type="caution">
    <text evidence="3">The sequence shown here is derived from an EMBL/GenBank/DDBJ whole genome shotgun (WGS) entry which is preliminary data.</text>
</comment>
<sequence>MNESCQEIRVFCFKCLQNEKHNSHVKDIHKIDNFEKVLSNQIENLIKELEKKINLIQTLFIKLKNACQTKYQDSYKKLDDLNMKEIHEYISNQIRIQKESKTIFEILYKSSENMIQALKLNTNDFSYCDNTIKKVKKESITGYSIIHSIEEEQINAIEFNKQSNLMIVGYESRKINVFQFNQGKIKLIQKLKVHKNSVYCLLCMKQTSSFFSGSCDKTIILWEQQNNKQWNLKQILTGHLGGISCLALNRNEDLLLSGSDDFTIKTWKRDQDIWIFCQNIIGHYHYVCAISLNDDANYFITCSKDRQILVFAFDDQQQLWQLQQTILTRNGGRRLCFINNSQFAFQPERKKKLHIYQKNDHDSKFIKSKEVSIQTGSNNANKICFWFFPQQFIKSQSILVNKQIRSINLIRVNENDDYELIQYIDFQTNRIIGRMTEDGEYLATWDDKTKNLQIRQAKD</sequence>
<dbReference type="AlphaFoldDB" id="A0A8S1LPG6"/>
<dbReference type="PROSITE" id="PS50294">
    <property type="entry name" value="WD_REPEATS_REGION"/>
    <property type="match status" value="1"/>
</dbReference>
<keyword evidence="4" id="KW-1185">Reference proteome</keyword>
<reference evidence="3" key="1">
    <citation type="submission" date="2021-01" db="EMBL/GenBank/DDBJ databases">
        <authorList>
            <consortium name="Genoscope - CEA"/>
            <person name="William W."/>
        </authorList>
    </citation>
    <scope>NUCLEOTIDE SEQUENCE</scope>
</reference>
<keyword evidence="1" id="KW-0853">WD repeat</keyword>
<accession>A0A8S1LPG6</accession>
<gene>
    <name evidence="3" type="ORF">PSON_ATCC_30995.1.T0250387</name>
</gene>
<proteinExistence type="predicted"/>
<feature type="repeat" description="WD" evidence="1">
    <location>
        <begin position="236"/>
        <end position="268"/>
    </location>
</feature>
<evidence type="ECO:0000313" key="3">
    <source>
        <dbReference type="EMBL" id="CAD8069647.1"/>
    </source>
</evidence>
<dbReference type="OrthoDB" id="406844at2759"/>
<dbReference type="PANTHER" id="PTHR19920">
    <property type="entry name" value="WD40 PROTEIN CIAO1"/>
    <property type="match status" value="1"/>
</dbReference>
<organism evidence="3 4">
    <name type="scientific">Paramecium sonneborni</name>
    <dbReference type="NCBI Taxonomy" id="65129"/>
    <lineage>
        <taxon>Eukaryota</taxon>
        <taxon>Sar</taxon>
        <taxon>Alveolata</taxon>
        <taxon>Ciliophora</taxon>
        <taxon>Intramacronucleata</taxon>
        <taxon>Oligohymenophorea</taxon>
        <taxon>Peniculida</taxon>
        <taxon>Parameciidae</taxon>
        <taxon>Paramecium</taxon>
    </lineage>
</organism>
<dbReference type="Pfam" id="PF00400">
    <property type="entry name" value="WD40"/>
    <property type="match status" value="3"/>
</dbReference>
<evidence type="ECO:0000256" key="1">
    <source>
        <dbReference type="PROSITE-ProRule" id="PRU00221"/>
    </source>
</evidence>
<protein>
    <submittedName>
        <fullName evidence="3">Uncharacterized protein</fullName>
    </submittedName>
</protein>
<dbReference type="Proteomes" id="UP000692954">
    <property type="component" value="Unassembled WGS sequence"/>
</dbReference>
<feature type="repeat" description="WD" evidence="1">
    <location>
        <begin position="191"/>
        <end position="223"/>
    </location>
</feature>
<dbReference type="SMART" id="SM00320">
    <property type="entry name" value="WD40"/>
    <property type="match status" value="4"/>
</dbReference>
<dbReference type="PANTHER" id="PTHR19920:SF0">
    <property type="entry name" value="CYTOSOLIC IRON-SULFUR PROTEIN ASSEMBLY PROTEIN CIAO1-RELATED"/>
    <property type="match status" value="1"/>
</dbReference>
<dbReference type="EMBL" id="CAJJDN010000025">
    <property type="protein sequence ID" value="CAD8069647.1"/>
    <property type="molecule type" value="Genomic_DNA"/>
</dbReference>